<name>A0A975WFG9_9RHOB</name>
<keyword evidence="3" id="KW-1185">Reference proteome</keyword>
<dbReference type="NCBIfam" id="NF047595">
    <property type="entry name" value="IS66_ISRel24_TnpA"/>
    <property type="match status" value="1"/>
</dbReference>
<accession>A0A975WFG9</accession>
<dbReference type="SUPFAM" id="SSF48295">
    <property type="entry name" value="TrpR-like"/>
    <property type="match status" value="1"/>
</dbReference>
<dbReference type="PANTHER" id="PTHR37936">
    <property type="entry name" value="TRANSPOSASE INSC FOR INSERTION ELEMENT IS2A-RELATED"/>
    <property type="match status" value="1"/>
</dbReference>
<proteinExistence type="inferred from homology"/>
<dbReference type="GO" id="GO:0043565">
    <property type="term" value="F:sequence-specific DNA binding"/>
    <property type="evidence" value="ECO:0007669"/>
    <property type="project" value="InterPro"/>
</dbReference>
<comment type="caution">
    <text evidence="2">The sequence shown here is derived from an EMBL/GenBank/DDBJ whole genome shotgun (WGS) entry which is preliminary data.</text>
</comment>
<dbReference type="Gene3D" id="1.10.10.10">
    <property type="entry name" value="Winged helix-like DNA-binding domain superfamily/Winged helix DNA-binding domain"/>
    <property type="match status" value="1"/>
</dbReference>
<gene>
    <name evidence="2" type="ORF">SAMN04487940_1383</name>
</gene>
<reference evidence="2 3" key="1">
    <citation type="submission" date="2016-10" db="EMBL/GenBank/DDBJ databases">
        <authorList>
            <person name="Varghese N."/>
            <person name="Submissions S."/>
        </authorList>
    </citation>
    <scope>NUCLEOTIDE SEQUENCE [LARGE SCALE GENOMIC DNA]</scope>
    <source>
        <strain evidence="2 3">FF3</strain>
    </source>
</reference>
<dbReference type="EMBL" id="FNYY01000038">
    <property type="protein sequence ID" value="SEK11382.1"/>
    <property type="molecule type" value="Genomic_DNA"/>
</dbReference>
<dbReference type="GO" id="GO:0004803">
    <property type="term" value="F:transposase activity"/>
    <property type="evidence" value="ECO:0007669"/>
    <property type="project" value="InterPro"/>
</dbReference>
<evidence type="ECO:0000313" key="2">
    <source>
        <dbReference type="EMBL" id="SEK11382.1"/>
    </source>
</evidence>
<dbReference type="Pfam" id="PF01527">
    <property type="entry name" value="HTH_Tnp_1"/>
    <property type="match status" value="1"/>
</dbReference>
<dbReference type="Proteomes" id="UP000182932">
    <property type="component" value="Unassembled WGS sequence"/>
</dbReference>
<comment type="similarity">
    <text evidence="1">Belongs to the transposase 8 family.</text>
</comment>
<dbReference type="PANTHER" id="PTHR37936:SF3">
    <property type="entry name" value="TRANSPOSASE INSC FOR INSERTION ELEMENT IS2A-RELATED"/>
    <property type="match status" value="1"/>
</dbReference>
<dbReference type="GeneID" id="80821199"/>
<protein>
    <submittedName>
        <fullName evidence="2">Transposase</fullName>
    </submittedName>
</protein>
<dbReference type="InterPro" id="IPR010921">
    <property type="entry name" value="Trp_repressor/repl_initiator"/>
</dbReference>
<evidence type="ECO:0000313" key="3">
    <source>
        <dbReference type="Proteomes" id="UP000182932"/>
    </source>
</evidence>
<dbReference type="GO" id="GO:0006313">
    <property type="term" value="P:DNA transposition"/>
    <property type="evidence" value="ECO:0007669"/>
    <property type="project" value="InterPro"/>
</dbReference>
<evidence type="ECO:0000256" key="1">
    <source>
        <dbReference type="ARBA" id="ARBA00009964"/>
    </source>
</evidence>
<dbReference type="AlphaFoldDB" id="A0A975WFG9"/>
<dbReference type="InterPro" id="IPR002514">
    <property type="entry name" value="Transposase_8"/>
</dbReference>
<dbReference type="InterPro" id="IPR036388">
    <property type="entry name" value="WH-like_DNA-bd_sf"/>
</dbReference>
<sequence>MRGEILGVERRRRWSDEEKLSIVLSVGVNGATVSQVAHRHEIRRQQIYAWRYELRKKGLLTPDDTALFLPVDIALPPGPPETCVTDASSVLIEVVLREGRSLRVDAHVDAAVLTRLIQAVEAA</sequence>
<dbReference type="RefSeq" id="WP_074840416.1">
    <property type="nucleotide sequence ID" value="NZ_FNYY01000038.1"/>
</dbReference>
<organism evidence="2 3">
    <name type="scientific">Marinovum algicola</name>
    <dbReference type="NCBI Taxonomy" id="42444"/>
    <lineage>
        <taxon>Bacteria</taxon>
        <taxon>Pseudomonadati</taxon>
        <taxon>Pseudomonadota</taxon>
        <taxon>Alphaproteobacteria</taxon>
        <taxon>Rhodobacterales</taxon>
        <taxon>Roseobacteraceae</taxon>
        <taxon>Marinovum</taxon>
    </lineage>
</organism>